<dbReference type="Pfam" id="PF00561">
    <property type="entry name" value="Abhydrolase_1"/>
    <property type="match status" value="1"/>
</dbReference>
<dbReference type="InterPro" id="IPR000639">
    <property type="entry name" value="Epox_hydrolase-like"/>
</dbReference>
<reference evidence="4" key="1">
    <citation type="submission" date="2023-06" db="EMBL/GenBank/DDBJ databases">
        <title>Genome-scale phylogeny and comparative genomics of the fungal order Sordariales.</title>
        <authorList>
            <consortium name="Lawrence Berkeley National Laboratory"/>
            <person name="Hensen N."/>
            <person name="Bonometti L."/>
            <person name="Westerberg I."/>
            <person name="Brannstrom I.O."/>
            <person name="Guillou S."/>
            <person name="Cros-Aarteil S."/>
            <person name="Calhoun S."/>
            <person name="Haridas S."/>
            <person name="Kuo A."/>
            <person name="Mondo S."/>
            <person name="Pangilinan J."/>
            <person name="Riley R."/>
            <person name="Labutti K."/>
            <person name="Andreopoulos B."/>
            <person name="Lipzen A."/>
            <person name="Chen C."/>
            <person name="Yanf M."/>
            <person name="Daum C."/>
            <person name="Ng V."/>
            <person name="Clum A."/>
            <person name="Steindorff A."/>
            <person name="Ohm R."/>
            <person name="Martin F."/>
            <person name="Silar P."/>
            <person name="Natvig D."/>
            <person name="Lalanne C."/>
            <person name="Gautier V."/>
            <person name="Ament-Velasquez S.L."/>
            <person name="Kruys A."/>
            <person name="Hutchinson M.I."/>
            <person name="Powell A.J."/>
            <person name="Barry K."/>
            <person name="Miller A.N."/>
            <person name="Grigoriev I.V."/>
            <person name="Debuchy R."/>
            <person name="Gladieux P."/>
            <person name="Thoren M.H."/>
            <person name="Johannesson H."/>
        </authorList>
    </citation>
    <scope>NUCLEOTIDE SEQUENCE</scope>
    <source>
        <strain evidence="4">SMH2532-1</strain>
    </source>
</reference>
<evidence type="ECO:0000313" key="4">
    <source>
        <dbReference type="EMBL" id="KAK0648854.1"/>
    </source>
</evidence>
<dbReference type="InterPro" id="IPR029058">
    <property type="entry name" value="AB_hydrolase_fold"/>
</dbReference>
<dbReference type="SUPFAM" id="SSF53474">
    <property type="entry name" value="alpha/beta-Hydrolases"/>
    <property type="match status" value="1"/>
</dbReference>
<dbReference type="PANTHER" id="PTHR42977:SF3">
    <property type="entry name" value="AB HYDROLASE-1 DOMAIN-CONTAINING PROTEIN"/>
    <property type="match status" value="1"/>
</dbReference>
<dbReference type="InterPro" id="IPR000073">
    <property type="entry name" value="AB_hydrolase_1"/>
</dbReference>
<gene>
    <name evidence="4" type="ORF">B0T16DRAFT_456308</name>
</gene>
<keyword evidence="5" id="KW-1185">Reference proteome</keyword>
<feature type="compositionally biased region" description="Basic residues" evidence="2">
    <location>
        <begin position="309"/>
        <end position="318"/>
    </location>
</feature>
<dbReference type="PANTHER" id="PTHR42977">
    <property type="entry name" value="HYDROLASE-RELATED"/>
    <property type="match status" value="1"/>
</dbReference>
<dbReference type="Gene3D" id="3.40.50.1820">
    <property type="entry name" value="alpha/beta hydrolase"/>
    <property type="match status" value="1"/>
</dbReference>
<organism evidence="4 5">
    <name type="scientific">Cercophora newfieldiana</name>
    <dbReference type="NCBI Taxonomy" id="92897"/>
    <lineage>
        <taxon>Eukaryota</taxon>
        <taxon>Fungi</taxon>
        <taxon>Dikarya</taxon>
        <taxon>Ascomycota</taxon>
        <taxon>Pezizomycotina</taxon>
        <taxon>Sordariomycetes</taxon>
        <taxon>Sordariomycetidae</taxon>
        <taxon>Sordariales</taxon>
        <taxon>Lasiosphaeriaceae</taxon>
        <taxon>Cercophora</taxon>
    </lineage>
</organism>
<protein>
    <submittedName>
        <fullName evidence="4">Hydrolase</fullName>
    </submittedName>
</protein>
<dbReference type="EMBL" id="JAULSV010000003">
    <property type="protein sequence ID" value="KAK0648854.1"/>
    <property type="molecule type" value="Genomic_DNA"/>
</dbReference>
<keyword evidence="1 4" id="KW-0378">Hydrolase</keyword>
<evidence type="ECO:0000256" key="1">
    <source>
        <dbReference type="ARBA" id="ARBA00022801"/>
    </source>
</evidence>
<sequence>MATTQVSTVTADGVSVFYRHAGPPSAPVIVLLHGFPSSSHQFRNLIPLLATRYRVIAPDLPGYGFTVVPEARNYTYTFASLTTTFSAFVSALSLSRFAVYIFDYGAPTALRFAIDNPDSIAAIISQNGNAYEEGFGADFWAGIRKLWASRADEDRKALAPVVELPFTQWQYQTGSPNPDKIQPEAYYLDQALMERPGNKKIQLDLLYDYRTNIEFYPRFHEYFRQSKVPVLTAWGKGDPCFIPPGAEAFARDVDKDRLMVRWLDASHFAIETNEKQMADWILEFLDKYNDHEKKAAEWTVKAEETERRRRDRIARRVQQRPAERLASA</sequence>
<evidence type="ECO:0000256" key="2">
    <source>
        <dbReference type="SAM" id="MobiDB-lite"/>
    </source>
</evidence>
<dbReference type="InterPro" id="IPR051340">
    <property type="entry name" value="Haloalkane_dehalogenase"/>
</dbReference>
<name>A0AA39YA48_9PEZI</name>
<proteinExistence type="predicted"/>
<feature type="region of interest" description="Disordered" evidence="2">
    <location>
        <begin position="305"/>
        <end position="328"/>
    </location>
</feature>
<dbReference type="GO" id="GO:0004301">
    <property type="term" value="F:epoxide hydrolase activity"/>
    <property type="evidence" value="ECO:0007669"/>
    <property type="project" value="TreeGrafter"/>
</dbReference>
<comment type="caution">
    <text evidence="4">The sequence shown here is derived from an EMBL/GenBank/DDBJ whole genome shotgun (WGS) entry which is preliminary data.</text>
</comment>
<accession>A0AA39YA48</accession>
<feature type="domain" description="AB hydrolase-1" evidence="3">
    <location>
        <begin position="27"/>
        <end position="273"/>
    </location>
</feature>
<evidence type="ECO:0000259" key="3">
    <source>
        <dbReference type="Pfam" id="PF00561"/>
    </source>
</evidence>
<evidence type="ECO:0000313" key="5">
    <source>
        <dbReference type="Proteomes" id="UP001174936"/>
    </source>
</evidence>
<dbReference type="PRINTS" id="PR00412">
    <property type="entry name" value="EPOXHYDRLASE"/>
</dbReference>
<dbReference type="Proteomes" id="UP001174936">
    <property type="component" value="Unassembled WGS sequence"/>
</dbReference>
<dbReference type="AlphaFoldDB" id="A0AA39YA48"/>